<protein>
    <submittedName>
        <fullName evidence="1">Uncharacterized protein</fullName>
    </submittedName>
</protein>
<dbReference type="EMBL" id="LDJJ01000020">
    <property type="protein sequence ID" value="KRG68669.1"/>
    <property type="molecule type" value="Genomic_DNA"/>
</dbReference>
<dbReference type="AlphaFoldDB" id="A0A0R0CFY2"/>
<evidence type="ECO:0000313" key="2">
    <source>
        <dbReference type="Proteomes" id="UP000051863"/>
    </source>
</evidence>
<dbReference type="Proteomes" id="UP000051863">
    <property type="component" value="Unassembled WGS sequence"/>
</dbReference>
<reference evidence="1 2" key="1">
    <citation type="submission" date="2015-05" db="EMBL/GenBank/DDBJ databases">
        <title>Genome sequencing and analysis of members of genus Stenotrophomonas.</title>
        <authorList>
            <person name="Patil P.P."/>
            <person name="Midha S."/>
            <person name="Patil P.B."/>
        </authorList>
    </citation>
    <scope>NUCLEOTIDE SEQUENCE [LARGE SCALE GENOMIC DNA]</scope>
    <source>
        <strain evidence="1 2">DSM 18941</strain>
    </source>
</reference>
<organism evidence="1 2">
    <name type="scientific">Stenotrophomonas terrae</name>
    <dbReference type="NCBI Taxonomy" id="405446"/>
    <lineage>
        <taxon>Bacteria</taxon>
        <taxon>Pseudomonadati</taxon>
        <taxon>Pseudomonadota</taxon>
        <taxon>Gammaproteobacteria</taxon>
        <taxon>Lysobacterales</taxon>
        <taxon>Lysobacteraceae</taxon>
        <taxon>Stenotrophomonas</taxon>
    </lineage>
</organism>
<dbReference type="PATRIC" id="fig|405446.3.peg.867"/>
<evidence type="ECO:0000313" key="1">
    <source>
        <dbReference type="EMBL" id="KRG68669.1"/>
    </source>
</evidence>
<gene>
    <name evidence="1" type="ORF">ABB27_07120</name>
</gene>
<proteinExistence type="predicted"/>
<accession>A0A0R0CFY2</accession>
<name>A0A0R0CFY2_9GAMM</name>
<sequence length="151" mass="13853">MRTVAPSGSSAVADRLSADAPAPAERTEIFIDGGVGGACGGIGPLLPGVAGAVASECANAAPVITAAGATMSAAKAALSAGVADNVAGGEDSVMEGEGAGLATAIVLGAGSRAESALAVAPGSLCAAECGGCDVTCGTALACACGTRCDGL</sequence>
<comment type="caution">
    <text evidence="1">The sequence shown here is derived from an EMBL/GenBank/DDBJ whole genome shotgun (WGS) entry which is preliminary data.</text>
</comment>
<keyword evidence="2" id="KW-1185">Reference proteome</keyword>